<protein>
    <recommendedName>
        <fullName evidence="4">LEA domain protein</fullName>
    </recommendedName>
</protein>
<dbReference type="OrthoDB" id="4023585at2759"/>
<dbReference type="RefSeq" id="XP_023630081.1">
    <property type="nucleotide sequence ID" value="XM_023774313.1"/>
</dbReference>
<evidence type="ECO:0008006" key="4">
    <source>
        <dbReference type="Google" id="ProtNLM"/>
    </source>
</evidence>
<dbReference type="EMBL" id="FJUY01000016">
    <property type="protein sequence ID" value="CZT23357.1"/>
    <property type="molecule type" value="Genomic_DNA"/>
</dbReference>
<feature type="region of interest" description="Disordered" evidence="1">
    <location>
        <begin position="53"/>
        <end position="90"/>
    </location>
</feature>
<dbReference type="Proteomes" id="UP000225277">
    <property type="component" value="Unassembled WGS sequence"/>
</dbReference>
<gene>
    <name evidence="2" type="ORF">RCC_09071</name>
</gene>
<reference evidence="2 3" key="1">
    <citation type="submission" date="2016-03" db="EMBL/GenBank/DDBJ databases">
        <authorList>
            <person name="Ploux O."/>
        </authorList>
    </citation>
    <scope>NUCLEOTIDE SEQUENCE [LARGE SCALE GENOMIC DNA]</scope>
    <source>
        <strain evidence="2 3">URUG2</strain>
    </source>
</reference>
<feature type="compositionally biased region" description="Basic and acidic residues" evidence="1">
    <location>
        <begin position="65"/>
        <end position="90"/>
    </location>
</feature>
<proteinExistence type="predicted"/>
<dbReference type="GeneID" id="35604146"/>
<keyword evidence="3" id="KW-1185">Reference proteome</keyword>
<evidence type="ECO:0000313" key="3">
    <source>
        <dbReference type="Proteomes" id="UP000225277"/>
    </source>
</evidence>
<accession>A0A2D3UZ72</accession>
<evidence type="ECO:0000313" key="2">
    <source>
        <dbReference type="EMBL" id="CZT23357.1"/>
    </source>
</evidence>
<evidence type="ECO:0000256" key="1">
    <source>
        <dbReference type="SAM" id="MobiDB-lite"/>
    </source>
</evidence>
<name>A0A2D3UZ72_9PEZI</name>
<dbReference type="AlphaFoldDB" id="A0A2D3UZ72"/>
<dbReference type="STRING" id="112498.A0A2D3UZ72"/>
<organism evidence="2 3">
    <name type="scientific">Ramularia collo-cygni</name>
    <dbReference type="NCBI Taxonomy" id="112498"/>
    <lineage>
        <taxon>Eukaryota</taxon>
        <taxon>Fungi</taxon>
        <taxon>Dikarya</taxon>
        <taxon>Ascomycota</taxon>
        <taxon>Pezizomycotina</taxon>
        <taxon>Dothideomycetes</taxon>
        <taxon>Dothideomycetidae</taxon>
        <taxon>Mycosphaerellales</taxon>
        <taxon>Mycosphaerellaceae</taxon>
        <taxon>Ramularia</taxon>
    </lineage>
</organism>
<sequence>MFRQTITRNVRLFSTSVRVQKSAVDAAKDAAKNVDKTVSQTIVKGIEGAENLTGKAKDAASTGAKEAERKAEDVKNEASRKAQDVKDATK</sequence>